<dbReference type="OrthoDB" id="465636at2"/>
<protein>
    <recommendedName>
        <fullName evidence="2">Methyltransferase type 11 domain-containing protein</fullName>
    </recommendedName>
</protein>
<dbReference type="SUPFAM" id="SSF48452">
    <property type="entry name" value="TPR-like"/>
    <property type="match status" value="1"/>
</dbReference>
<dbReference type="eggNOG" id="COG4976">
    <property type="taxonomic scope" value="Bacteria"/>
</dbReference>
<dbReference type="PATRIC" id="fig|1094558.3.peg.1486"/>
<dbReference type="InterPro" id="IPR019734">
    <property type="entry name" value="TPR_rpt"/>
</dbReference>
<dbReference type="STRING" id="1094558.ME5_01384"/>
<dbReference type="CDD" id="cd02440">
    <property type="entry name" value="AdoMet_MTases"/>
    <property type="match status" value="1"/>
</dbReference>
<organism evidence="3 4">
    <name type="scientific">Bartonella tamiae Th239</name>
    <dbReference type="NCBI Taxonomy" id="1094558"/>
    <lineage>
        <taxon>Bacteria</taxon>
        <taxon>Pseudomonadati</taxon>
        <taxon>Pseudomonadota</taxon>
        <taxon>Alphaproteobacteria</taxon>
        <taxon>Hyphomicrobiales</taxon>
        <taxon>Bartonellaceae</taxon>
        <taxon>Bartonella</taxon>
    </lineage>
</organism>
<dbReference type="RefSeq" id="WP_008039707.1">
    <property type="nucleotide sequence ID" value="NZ_JH725147.1"/>
</dbReference>
<dbReference type="Gene3D" id="3.40.50.150">
    <property type="entry name" value="Vaccinia Virus protein VP39"/>
    <property type="match status" value="1"/>
</dbReference>
<feature type="repeat" description="TPR" evidence="1">
    <location>
        <begin position="8"/>
        <end position="41"/>
    </location>
</feature>
<dbReference type="SMART" id="SM00028">
    <property type="entry name" value="TPR"/>
    <property type="match status" value="1"/>
</dbReference>
<accession>J0ZKF2</accession>
<comment type="caution">
    <text evidence="3">The sequence shown here is derived from an EMBL/GenBank/DDBJ whole genome shotgun (WGS) entry which is preliminary data.</text>
</comment>
<dbReference type="InterPro" id="IPR013216">
    <property type="entry name" value="Methyltransf_11"/>
</dbReference>
<dbReference type="Pfam" id="PF08241">
    <property type="entry name" value="Methyltransf_11"/>
    <property type="match status" value="1"/>
</dbReference>
<reference evidence="3 4" key="1">
    <citation type="submission" date="2012-03" db="EMBL/GenBank/DDBJ databases">
        <title>The Genome Sequence of Bartonella tamiae Th239.</title>
        <authorList>
            <consortium name="The Broad Institute Genome Sequencing Platform"/>
            <consortium name="The Broad Institute Genome Sequencing Center for Infectious Disease"/>
            <person name="Feldgarden M."/>
            <person name="Kirby J."/>
            <person name="Kosoy M."/>
            <person name="Birtles R."/>
            <person name="Probert W.S."/>
            <person name="Chiaraviglio L."/>
            <person name="Young S.K."/>
            <person name="Zeng Q."/>
            <person name="Gargeya S."/>
            <person name="Fitzgerald M."/>
            <person name="Haas B."/>
            <person name="Abouelleil A."/>
            <person name="Alvarado L."/>
            <person name="Arachchi H.M."/>
            <person name="Berlin A."/>
            <person name="Chapman S.B."/>
            <person name="Gearin G."/>
            <person name="Goldberg J."/>
            <person name="Griggs A."/>
            <person name="Gujja S."/>
            <person name="Hansen M."/>
            <person name="Heiman D."/>
            <person name="Howarth C."/>
            <person name="Larimer J."/>
            <person name="Lui A."/>
            <person name="MacDonald P.J.P."/>
            <person name="McCowen C."/>
            <person name="Montmayeur A."/>
            <person name="Murphy C."/>
            <person name="Neiman D."/>
            <person name="Pearson M."/>
            <person name="Priest M."/>
            <person name="Roberts A."/>
            <person name="Saif S."/>
            <person name="Shea T."/>
            <person name="Sisk P."/>
            <person name="Stolte C."/>
            <person name="Sykes S."/>
            <person name="Wortman J."/>
            <person name="Nusbaum C."/>
            <person name="Birren B."/>
        </authorList>
    </citation>
    <scope>NUCLEOTIDE SEQUENCE [LARGE SCALE GENOMIC DNA]</scope>
    <source>
        <strain evidence="3 4">Th239</strain>
    </source>
</reference>
<dbReference type="Gene3D" id="1.25.40.10">
    <property type="entry name" value="Tetratricopeptide repeat domain"/>
    <property type="match status" value="1"/>
</dbReference>
<dbReference type="Proteomes" id="UP000008952">
    <property type="component" value="Unassembled WGS sequence"/>
</dbReference>
<dbReference type="AlphaFoldDB" id="J0ZKF2"/>
<evidence type="ECO:0000256" key="1">
    <source>
        <dbReference type="PROSITE-ProRule" id="PRU00339"/>
    </source>
</evidence>
<evidence type="ECO:0000313" key="3">
    <source>
        <dbReference type="EMBL" id="EJF88833.1"/>
    </source>
</evidence>
<dbReference type="PROSITE" id="PS50005">
    <property type="entry name" value="TPR"/>
    <property type="match status" value="1"/>
</dbReference>
<dbReference type="PANTHER" id="PTHR43861">
    <property type="entry name" value="TRANS-ACONITATE 2-METHYLTRANSFERASE-RELATED"/>
    <property type="match status" value="1"/>
</dbReference>
<dbReference type="HOGENOM" id="CLU_034833_0_0_5"/>
<proteinExistence type="predicted"/>
<dbReference type="InterPro" id="IPR029063">
    <property type="entry name" value="SAM-dependent_MTases_sf"/>
</dbReference>
<dbReference type="InterPro" id="IPR011990">
    <property type="entry name" value="TPR-like_helical_dom_sf"/>
</dbReference>
<keyword evidence="1" id="KW-0802">TPR repeat</keyword>
<dbReference type="Pfam" id="PF00515">
    <property type="entry name" value="TPR_1"/>
    <property type="match status" value="1"/>
</dbReference>
<name>J0ZKF2_9HYPH</name>
<keyword evidence="4" id="KW-1185">Reference proteome</keyword>
<dbReference type="PROSITE" id="PS50293">
    <property type="entry name" value="TPR_REGION"/>
    <property type="match status" value="1"/>
</dbReference>
<gene>
    <name evidence="3" type="ORF">ME5_01384</name>
</gene>
<sequence>MKIDEKKLEHFYNLGLKYEKTGNFDGAVEAYQQALKIDPNDHGGIAIRLASMKRGEIPETAPRAYISTLFDQTAELFDYILVDQLDYDVPFLLRKTFEKILPEHQFEKLLDLGCGTGLSGEAFSDNVKEKVGVDLSQKMIEIAHEKGDYNKLYVGDVVEFVSKNKDIHDLIVATDVLPYIGKLEFFFKDISYLLSAGGYFGFSTEKLTFDTESVKTYSIGAYQRYAHNENYIFEQLSINKLKCVYFDTIIVRKEQGKPVEGQLFIAQKCAER</sequence>
<feature type="domain" description="Methyltransferase type 11" evidence="2">
    <location>
        <begin position="110"/>
        <end position="200"/>
    </location>
</feature>
<dbReference type="GO" id="GO:0008757">
    <property type="term" value="F:S-adenosylmethionine-dependent methyltransferase activity"/>
    <property type="evidence" value="ECO:0007669"/>
    <property type="project" value="InterPro"/>
</dbReference>
<dbReference type="EMBL" id="AIMB01000008">
    <property type="protein sequence ID" value="EJF88833.1"/>
    <property type="molecule type" value="Genomic_DNA"/>
</dbReference>
<evidence type="ECO:0000259" key="2">
    <source>
        <dbReference type="Pfam" id="PF08241"/>
    </source>
</evidence>
<evidence type="ECO:0000313" key="4">
    <source>
        <dbReference type="Proteomes" id="UP000008952"/>
    </source>
</evidence>
<dbReference type="SUPFAM" id="SSF53335">
    <property type="entry name" value="S-adenosyl-L-methionine-dependent methyltransferases"/>
    <property type="match status" value="1"/>
</dbReference>